<feature type="region of interest" description="Disordered" evidence="1">
    <location>
        <begin position="76"/>
        <end position="99"/>
    </location>
</feature>
<evidence type="ECO:0000313" key="2">
    <source>
        <dbReference type="EMBL" id="CAD9239418.1"/>
    </source>
</evidence>
<accession>A0A7S1TMP8</accession>
<name>A0A7S1TMP8_9RHOD</name>
<evidence type="ECO:0000256" key="1">
    <source>
        <dbReference type="SAM" id="MobiDB-lite"/>
    </source>
</evidence>
<sequence>MLESPMLSHSVSVMSSLNSTSVTSEEFLSISEEEMFAVIPQFLEDVSPLSSSPSESFLEVLSPILARAKSEQLSSVYRGKPAESEPTTSFKTKSGIKKTRNSSRKMAHSKYCHICSRKTERVDALGCNRISASPGCCKLVCKVCFVSASSAGAAAAEASFAALKQTEELFTCSHCTKSCPGNARCHVYSKVNEKRRQSARAQPA</sequence>
<dbReference type="AlphaFoldDB" id="A0A7S1TMP8"/>
<reference evidence="2" key="1">
    <citation type="submission" date="2021-01" db="EMBL/GenBank/DDBJ databases">
        <authorList>
            <person name="Corre E."/>
            <person name="Pelletier E."/>
            <person name="Niang G."/>
            <person name="Scheremetjew M."/>
            <person name="Finn R."/>
            <person name="Kale V."/>
            <person name="Holt S."/>
            <person name="Cochrane G."/>
            <person name="Meng A."/>
            <person name="Brown T."/>
            <person name="Cohen L."/>
        </authorList>
    </citation>
    <scope>NUCLEOTIDE SEQUENCE</scope>
    <source>
        <strain evidence="2">CCMP3124</strain>
    </source>
</reference>
<organism evidence="2">
    <name type="scientific">Erythrolobus australicus</name>
    <dbReference type="NCBI Taxonomy" id="1077150"/>
    <lineage>
        <taxon>Eukaryota</taxon>
        <taxon>Rhodophyta</taxon>
        <taxon>Bangiophyceae</taxon>
        <taxon>Porphyridiales</taxon>
        <taxon>Porphyridiaceae</taxon>
        <taxon>Erythrolobus</taxon>
    </lineage>
</organism>
<dbReference type="EMBL" id="HBGI01001788">
    <property type="protein sequence ID" value="CAD9239418.1"/>
    <property type="molecule type" value="Transcribed_RNA"/>
</dbReference>
<gene>
    <name evidence="2" type="ORF">EAUS1353_LOCUS1156</name>
</gene>
<proteinExistence type="predicted"/>
<protein>
    <submittedName>
        <fullName evidence="2">Uncharacterized protein</fullName>
    </submittedName>
</protein>